<dbReference type="PANTHER" id="PTHR12899">
    <property type="entry name" value="39S RIBOSOMAL PROTEIN L18, MITOCHONDRIAL"/>
    <property type="match status" value="1"/>
</dbReference>
<name>A0A1Z1XB46_9RHOD</name>
<evidence type="ECO:0000256" key="5">
    <source>
        <dbReference type="ARBA" id="ARBA00022884"/>
    </source>
</evidence>
<evidence type="ECO:0000256" key="8">
    <source>
        <dbReference type="ARBA" id="ARBA00035303"/>
    </source>
</evidence>
<sequence length="116" mass="12978">MFKEKLVKQVKVNNIMNINRKSITAKKHTRIRHKINGTQERPRLAVFRSNQHIYVQVINDVTKQTLVSSSTKDKNIKNTISSGNNCEAASIVGKIIATKSISLGITKVVFDRGGKC</sequence>
<dbReference type="InterPro" id="IPR004389">
    <property type="entry name" value="Ribosomal_uL18_bac-type"/>
</dbReference>
<reference evidence="10" key="1">
    <citation type="submission" date="2016-11" db="EMBL/GenBank/DDBJ databases">
        <title>Chloroplast genome of compsopogon caeruleus.</title>
        <authorList>
            <person name="Nan F."/>
        </authorList>
    </citation>
    <scope>NUCLEOTIDE SEQUENCE</scope>
</reference>
<comment type="subunit">
    <text evidence="3">Part of the 50S ribosomal subunit; contacts the 5S rRNA.</text>
</comment>
<evidence type="ECO:0000256" key="9">
    <source>
        <dbReference type="ARBA" id="ARBA00035346"/>
    </source>
</evidence>
<dbReference type="GO" id="GO:0003735">
    <property type="term" value="F:structural constituent of ribosome"/>
    <property type="evidence" value="ECO:0007669"/>
    <property type="project" value="InterPro"/>
</dbReference>
<protein>
    <recommendedName>
        <fullName evidence="8">Large ribosomal subunit protein uL18c</fullName>
    </recommendedName>
    <alternativeName>
        <fullName evidence="9">50S ribosomal protein L18, chloroplastic</fullName>
    </alternativeName>
</protein>
<keyword evidence="10" id="KW-0150">Chloroplast</keyword>
<comment type="similarity">
    <text evidence="2">Belongs to the universal ribosomal protein uL18 family.</text>
</comment>
<dbReference type="Pfam" id="PF00861">
    <property type="entry name" value="Ribosomal_L18p"/>
    <property type="match status" value="1"/>
</dbReference>
<dbReference type="AlphaFoldDB" id="A0A1Z1XB46"/>
<proteinExistence type="inferred from homology"/>
<evidence type="ECO:0000256" key="7">
    <source>
        <dbReference type="ARBA" id="ARBA00023274"/>
    </source>
</evidence>
<dbReference type="GO" id="GO:0005840">
    <property type="term" value="C:ribosome"/>
    <property type="evidence" value="ECO:0007669"/>
    <property type="project" value="UniProtKB-KW"/>
</dbReference>
<keyword evidence="10" id="KW-0934">Plastid</keyword>
<dbReference type="NCBIfam" id="TIGR00060">
    <property type="entry name" value="L18_bact"/>
    <property type="match status" value="1"/>
</dbReference>
<dbReference type="GO" id="GO:0006412">
    <property type="term" value="P:translation"/>
    <property type="evidence" value="ECO:0007669"/>
    <property type="project" value="InterPro"/>
</dbReference>
<dbReference type="PANTHER" id="PTHR12899:SF3">
    <property type="entry name" value="LARGE RIBOSOMAL SUBUNIT PROTEIN UL18M"/>
    <property type="match status" value="1"/>
</dbReference>
<organism evidence="10">
    <name type="scientific">Compsopogon caeruleus</name>
    <dbReference type="NCBI Taxonomy" id="31354"/>
    <lineage>
        <taxon>Eukaryota</taxon>
        <taxon>Rhodophyta</taxon>
        <taxon>Compsopogonophyceae</taxon>
        <taxon>Compsopogonales</taxon>
        <taxon>Compsopogonaceae</taxon>
        <taxon>Compsopogon</taxon>
    </lineage>
</organism>
<keyword evidence="5" id="KW-0694">RNA-binding</keyword>
<keyword evidence="6 10" id="KW-0689">Ribosomal protein</keyword>
<dbReference type="InterPro" id="IPR005484">
    <property type="entry name" value="Ribosomal_uL18_bac/plant/anim"/>
</dbReference>
<evidence type="ECO:0000313" key="10">
    <source>
        <dbReference type="EMBL" id="ARX96091.1"/>
    </source>
</evidence>
<comment type="function">
    <text evidence="1">Binds 5S rRNA, forms part of the central protuberance of the 50S subunit.</text>
</comment>
<keyword evidence="7" id="KW-0687">Ribonucleoprotein</keyword>
<evidence type="ECO:0000256" key="4">
    <source>
        <dbReference type="ARBA" id="ARBA00022730"/>
    </source>
</evidence>
<evidence type="ECO:0000256" key="6">
    <source>
        <dbReference type="ARBA" id="ARBA00022980"/>
    </source>
</evidence>
<evidence type="ECO:0000256" key="2">
    <source>
        <dbReference type="ARBA" id="ARBA00007116"/>
    </source>
</evidence>
<dbReference type="GO" id="GO:0005737">
    <property type="term" value="C:cytoplasm"/>
    <property type="evidence" value="ECO:0007669"/>
    <property type="project" value="UniProtKB-ARBA"/>
</dbReference>
<dbReference type="GO" id="GO:0008097">
    <property type="term" value="F:5S rRNA binding"/>
    <property type="evidence" value="ECO:0007669"/>
    <property type="project" value="TreeGrafter"/>
</dbReference>
<dbReference type="RefSeq" id="YP_009402738.1">
    <property type="nucleotide sequence ID" value="NC_035350.1"/>
</dbReference>
<dbReference type="GO" id="GO:1990904">
    <property type="term" value="C:ribonucleoprotein complex"/>
    <property type="evidence" value="ECO:0007669"/>
    <property type="project" value="UniProtKB-KW"/>
</dbReference>
<keyword evidence="4" id="KW-0699">rRNA-binding</keyword>
<dbReference type="GeneID" id="33366763"/>
<accession>A0A1Z1XB46</accession>
<dbReference type="InterPro" id="IPR057268">
    <property type="entry name" value="Ribosomal_L18"/>
</dbReference>
<dbReference type="EMBL" id="KY083067">
    <property type="protein sequence ID" value="ARX96091.1"/>
    <property type="molecule type" value="Genomic_DNA"/>
</dbReference>
<gene>
    <name evidence="10" type="primary">rpl18</name>
</gene>
<dbReference type="CDD" id="cd00432">
    <property type="entry name" value="Ribosomal_L18_L5e"/>
    <property type="match status" value="1"/>
</dbReference>
<evidence type="ECO:0000256" key="3">
    <source>
        <dbReference type="ARBA" id="ARBA00011505"/>
    </source>
</evidence>
<dbReference type="SUPFAM" id="SSF53137">
    <property type="entry name" value="Translational machinery components"/>
    <property type="match status" value="1"/>
</dbReference>
<geneLocation type="chloroplast" evidence="10"/>
<evidence type="ECO:0000256" key="1">
    <source>
        <dbReference type="ARBA" id="ARBA00003898"/>
    </source>
</evidence>
<dbReference type="Gene3D" id="3.30.420.100">
    <property type="match status" value="1"/>
</dbReference>